<feature type="region of interest" description="Disordered" evidence="1">
    <location>
        <begin position="143"/>
        <end position="228"/>
    </location>
</feature>
<gene>
    <name evidence="2" type="ORF">MYCIT1_LOCUS27889</name>
</gene>
<feature type="compositionally biased region" description="Low complexity" evidence="1">
    <location>
        <begin position="209"/>
        <end position="223"/>
    </location>
</feature>
<keyword evidence="3" id="KW-1185">Reference proteome</keyword>
<dbReference type="InterPro" id="IPR021109">
    <property type="entry name" value="Peptidase_aspartic_dom_sf"/>
</dbReference>
<comment type="caution">
    <text evidence="2">The sequence shown here is derived from an EMBL/GenBank/DDBJ whole genome shotgun (WGS) entry which is preliminary data.</text>
</comment>
<name>A0AAD2K5L1_9AGAR</name>
<proteinExistence type="predicted"/>
<evidence type="ECO:0000256" key="1">
    <source>
        <dbReference type="SAM" id="MobiDB-lite"/>
    </source>
</evidence>
<protein>
    <submittedName>
        <fullName evidence="2">Uncharacterized protein</fullName>
    </submittedName>
</protein>
<feature type="region of interest" description="Disordered" evidence="1">
    <location>
        <begin position="254"/>
        <end position="277"/>
    </location>
</feature>
<feature type="compositionally biased region" description="Basic and acidic residues" evidence="1">
    <location>
        <begin position="264"/>
        <end position="277"/>
    </location>
</feature>
<dbReference type="AlphaFoldDB" id="A0AAD2K5L1"/>
<dbReference type="EMBL" id="CAVNYO010000423">
    <property type="protein sequence ID" value="CAK5278501.1"/>
    <property type="molecule type" value="Genomic_DNA"/>
</dbReference>
<evidence type="ECO:0000313" key="2">
    <source>
        <dbReference type="EMBL" id="CAK5278501.1"/>
    </source>
</evidence>
<dbReference type="Proteomes" id="UP001295794">
    <property type="component" value="Unassembled WGS sequence"/>
</dbReference>
<accession>A0AAD2K5L1</accession>
<evidence type="ECO:0000313" key="3">
    <source>
        <dbReference type="Proteomes" id="UP001295794"/>
    </source>
</evidence>
<sequence>MYTVGEPENIHPLFKHTISMEGPNGERVRGVALFDGAAGSGVLDSTWFAARKHRLGNVSKPQKRLKMANGTLIPSSAHWEGTVDVGGVRVRAEFEVIDSGGAWTILLGKPILRALRAVQDFRDDTVMVSDGASRMLLYNESSERRSALGTPKGGHWGLRREASVGDELSATSPPRRVDPVLNPQLVDADMTGSCDTNLDNRQEEDDPTEGTTRCRGPRTTPHGNPEGVELCATTPRGEFSPLAQNVRAQLTTLTRTETEAPVSEPHKLQERRQGVNG</sequence>
<organism evidence="2 3">
    <name type="scientific">Mycena citricolor</name>
    <dbReference type="NCBI Taxonomy" id="2018698"/>
    <lineage>
        <taxon>Eukaryota</taxon>
        <taxon>Fungi</taxon>
        <taxon>Dikarya</taxon>
        <taxon>Basidiomycota</taxon>
        <taxon>Agaricomycotina</taxon>
        <taxon>Agaricomycetes</taxon>
        <taxon>Agaricomycetidae</taxon>
        <taxon>Agaricales</taxon>
        <taxon>Marasmiineae</taxon>
        <taxon>Mycenaceae</taxon>
        <taxon>Mycena</taxon>
    </lineage>
</organism>
<dbReference type="Gene3D" id="2.40.70.10">
    <property type="entry name" value="Acid Proteases"/>
    <property type="match status" value="1"/>
</dbReference>
<reference evidence="2" key="1">
    <citation type="submission" date="2023-11" db="EMBL/GenBank/DDBJ databases">
        <authorList>
            <person name="De Vega J J."/>
            <person name="De Vega J J."/>
        </authorList>
    </citation>
    <scope>NUCLEOTIDE SEQUENCE</scope>
</reference>